<dbReference type="Proteomes" id="UP001214415">
    <property type="component" value="Chromosome 3"/>
</dbReference>
<keyword evidence="7" id="KW-1185">Reference proteome</keyword>
<sequence length="356" mass="37333">MSDDAAAKREARKRRILEKSGDRLSRITNTGRGKDYNGLDTTPVAPRDDSSASSAAAAGPAAVSTTGRTPAMAVPAAAVSSTETSGKASISLPQEDESQDAFARMLTSMQARMGQGGAGSEGATDPMALLQQLLGQAGAPGAAPGGAPAPPPSEVAYTQRMVRRMRLLQATLVFALAFYVVFSSIFSHAHDTGLTGRALPTEAGTHFARDSYRQQWASLAQEYTPTSAWLSADDPGMFPWKGVQSPLAALRPYVSHGMLDGAWPSWPVFWVFVSLEIGLQGVRLAMLQRLPAALPRGVHSMVSIYAPQLLPLAPPVLGIASLASALVDDLCILLFAIGAGVLFCQVWTPSAAAVTT</sequence>
<protein>
    <submittedName>
        <fullName evidence="6">Uncharacterized protein</fullName>
    </submittedName>
</protein>
<evidence type="ECO:0000256" key="3">
    <source>
        <dbReference type="ARBA" id="ARBA00023136"/>
    </source>
</evidence>
<evidence type="ECO:0000313" key="6">
    <source>
        <dbReference type="EMBL" id="WFD22856.1"/>
    </source>
</evidence>
<reference evidence="6" key="1">
    <citation type="submission" date="2023-03" db="EMBL/GenBank/DDBJ databases">
        <title>Mating type loci evolution in Malassezia.</title>
        <authorList>
            <person name="Coelho M.A."/>
        </authorList>
    </citation>
    <scope>NUCLEOTIDE SEQUENCE</scope>
    <source>
        <strain evidence="6">CBS 12830</strain>
    </source>
</reference>
<name>A0AAF0EDX2_9BASI</name>
<feature type="transmembrane region" description="Helical" evidence="5">
    <location>
        <begin position="167"/>
        <end position="186"/>
    </location>
</feature>
<dbReference type="AlphaFoldDB" id="A0AAF0EDX2"/>
<organism evidence="6 7">
    <name type="scientific">Malassezia equina</name>
    <dbReference type="NCBI Taxonomy" id="1381935"/>
    <lineage>
        <taxon>Eukaryota</taxon>
        <taxon>Fungi</taxon>
        <taxon>Dikarya</taxon>
        <taxon>Basidiomycota</taxon>
        <taxon>Ustilaginomycotina</taxon>
        <taxon>Malasseziomycetes</taxon>
        <taxon>Malasseziales</taxon>
        <taxon>Malasseziaceae</taxon>
        <taxon>Malassezia</taxon>
    </lineage>
</organism>
<feature type="compositionally biased region" description="Low complexity" evidence="4">
    <location>
        <begin position="51"/>
        <end position="82"/>
    </location>
</feature>
<feature type="region of interest" description="Disordered" evidence="4">
    <location>
        <begin position="1"/>
        <end position="96"/>
    </location>
</feature>
<keyword evidence="3 5" id="KW-0472">Membrane</keyword>
<evidence type="ECO:0000256" key="1">
    <source>
        <dbReference type="ARBA" id="ARBA00022692"/>
    </source>
</evidence>
<dbReference type="PANTHER" id="PTHR28263:SF1">
    <property type="entry name" value="GOLGI TO ER TRAFFIC PROTEIN 2"/>
    <property type="match status" value="1"/>
</dbReference>
<proteinExistence type="predicted"/>
<dbReference type="GO" id="GO:0006890">
    <property type="term" value="P:retrograde vesicle-mediated transport, Golgi to endoplasmic reticulum"/>
    <property type="evidence" value="ECO:0007669"/>
    <property type="project" value="TreeGrafter"/>
</dbReference>
<dbReference type="PANTHER" id="PTHR28263">
    <property type="entry name" value="GOLGI TO ER TRAFFIC PROTEIN 2"/>
    <property type="match status" value="1"/>
</dbReference>
<evidence type="ECO:0000256" key="2">
    <source>
        <dbReference type="ARBA" id="ARBA00022989"/>
    </source>
</evidence>
<keyword evidence="2 5" id="KW-1133">Transmembrane helix</keyword>
<feature type="transmembrane region" description="Helical" evidence="5">
    <location>
        <begin position="332"/>
        <end position="354"/>
    </location>
</feature>
<feature type="transmembrane region" description="Helical" evidence="5">
    <location>
        <begin position="308"/>
        <end position="326"/>
    </location>
</feature>
<gene>
    <name evidence="6" type="ORF">MEQU1_001533</name>
</gene>
<feature type="transmembrane region" description="Helical" evidence="5">
    <location>
        <begin position="268"/>
        <end position="287"/>
    </location>
</feature>
<keyword evidence="1 5" id="KW-0812">Transmembrane</keyword>
<dbReference type="EMBL" id="CP119902">
    <property type="protein sequence ID" value="WFD22856.1"/>
    <property type="molecule type" value="Genomic_DNA"/>
</dbReference>
<dbReference type="InterPro" id="IPR028143">
    <property type="entry name" value="Get2/sif1"/>
</dbReference>
<evidence type="ECO:0000313" key="7">
    <source>
        <dbReference type="Proteomes" id="UP001214415"/>
    </source>
</evidence>
<feature type="compositionally biased region" description="Polar residues" evidence="4">
    <location>
        <begin position="83"/>
        <end position="92"/>
    </location>
</feature>
<accession>A0AAF0EDX2</accession>
<evidence type="ECO:0000256" key="4">
    <source>
        <dbReference type="SAM" id="MobiDB-lite"/>
    </source>
</evidence>
<evidence type="ECO:0000256" key="5">
    <source>
        <dbReference type="SAM" id="Phobius"/>
    </source>
</evidence>